<evidence type="ECO:0000256" key="3">
    <source>
        <dbReference type="ARBA" id="ARBA00023295"/>
    </source>
</evidence>
<dbReference type="EMBL" id="FWWU01000003">
    <property type="protein sequence ID" value="SMB78785.1"/>
    <property type="molecule type" value="Genomic_DNA"/>
</dbReference>
<evidence type="ECO:0000256" key="1">
    <source>
        <dbReference type="ARBA" id="ARBA00007754"/>
    </source>
</evidence>
<feature type="chain" id="PRO_5012867961" evidence="5">
    <location>
        <begin position="24"/>
        <end position="559"/>
    </location>
</feature>
<name>A0A1W1UCF8_9DEIO</name>
<dbReference type="Pfam" id="PF02156">
    <property type="entry name" value="Glyco_hydro_26"/>
    <property type="match status" value="1"/>
</dbReference>
<dbReference type="AlphaFoldDB" id="A0A1W1UCF8"/>
<keyword evidence="5" id="KW-0732">Signal</keyword>
<evidence type="ECO:0000313" key="8">
    <source>
        <dbReference type="Proteomes" id="UP000192582"/>
    </source>
</evidence>
<organism evidence="7 8">
    <name type="scientific">Deinococcus hopiensis KR-140</name>
    <dbReference type="NCBI Taxonomy" id="695939"/>
    <lineage>
        <taxon>Bacteria</taxon>
        <taxon>Thermotogati</taxon>
        <taxon>Deinococcota</taxon>
        <taxon>Deinococci</taxon>
        <taxon>Deinococcales</taxon>
        <taxon>Deinococcaceae</taxon>
        <taxon>Deinococcus</taxon>
    </lineage>
</organism>
<reference evidence="7 8" key="1">
    <citation type="submission" date="2017-04" db="EMBL/GenBank/DDBJ databases">
        <authorList>
            <person name="Afonso C.L."/>
            <person name="Miller P.J."/>
            <person name="Scott M.A."/>
            <person name="Spackman E."/>
            <person name="Goraichik I."/>
            <person name="Dimitrov K.M."/>
            <person name="Suarez D.L."/>
            <person name="Swayne D.E."/>
        </authorList>
    </citation>
    <scope>NUCLEOTIDE SEQUENCE [LARGE SCALE GENOMIC DNA]</scope>
    <source>
        <strain evidence="7 8">KR-140</strain>
    </source>
</reference>
<evidence type="ECO:0000313" key="7">
    <source>
        <dbReference type="EMBL" id="SMB78785.1"/>
    </source>
</evidence>
<protein>
    <submittedName>
        <fullName evidence="7">Beta-mannanase</fullName>
    </submittedName>
</protein>
<gene>
    <name evidence="7" type="ORF">SAMN00790413_05632</name>
</gene>
<dbReference type="SUPFAM" id="SSF51445">
    <property type="entry name" value="(Trans)glycosidases"/>
    <property type="match status" value="1"/>
</dbReference>
<evidence type="ECO:0000256" key="2">
    <source>
        <dbReference type="ARBA" id="ARBA00022801"/>
    </source>
</evidence>
<dbReference type="PANTHER" id="PTHR40079:SF4">
    <property type="entry name" value="GH26 DOMAIN-CONTAINING PROTEIN-RELATED"/>
    <property type="match status" value="1"/>
</dbReference>
<dbReference type="RefSeq" id="WP_084045301.1">
    <property type="nucleotide sequence ID" value="NZ_FWWU01000003.1"/>
</dbReference>
<dbReference type="InterPro" id="IPR022790">
    <property type="entry name" value="GH26_dom"/>
</dbReference>
<feature type="active site" description="Nucleophile" evidence="4">
    <location>
        <position position="275"/>
    </location>
</feature>
<evidence type="ECO:0000259" key="6">
    <source>
        <dbReference type="PROSITE" id="PS51764"/>
    </source>
</evidence>
<proteinExistence type="inferred from homology"/>
<feature type="domain" description="GH26" evidence="6">
    <location>
        <begin position="28"/>
        <end position="332"/>
    </location>
</feature>
<feature type="signal peptide" evidence="5">
    <location>
        <begin position="1"/>
        <end position="23"/>
    </location>
</feature>
<dbReference type="InterPro" id="IPR000805">
    <property type="entry name" value="Glyco_hydro_26"/>
</dbReference>
<dbReference type="OrthoDB" id="9802773at2"/>
<accession>A0A1W1UCF8</accession>
<dbReference type="STRING" id="695939.SAMN00790413_05632"/>
<sequence length="559" mass="60391">MRILSLGAALLLSGSLASSSAQQTVPPPEPAAGVAGLPVLEDKDSARTDGIFFGIFRERADHAAIPAEVAADLRFKPASVMWYVAWKDRTAFPREEVLALSKQGVVPHITWEPWDWNLKAGDPGQITLAAIVGGAWDGYIRDWARAARAADVPLLLRWGHEFNGNWYPWAVANNGQDPALYVRAYRHVHDIFKAEGANKVQWIWCLNNADVPGEGWNDAARAYPGAEYVDWVGLDGYNWGTNPSWGTWTPFRDVFKTAYDKAVAVAPDKPVVVAEFASSEVGGDKGAWILNMFADLPKVFPQIRSVVWFDIQKEEDWRVGSTLGSRERLVTGLRNKFIRGSGTAMLAVPASLKTPAAAPGTGSRPIADFEQLRDGRLTTVEGGKVYLSGYQQNAAQSSTFSGQEAGREAPAVVLAPGNGLSQRAAFDFGIRAPNSYAGVVLTLDLLPRTAGGAVVSADLSGFRTLRLQLGASGTHRVRLELLADSSLGLADGSHPQVYVDVGPGPRVMEVPLSRFLQPDWAPKKVTLDEVLRHLASINVVVDQIPSSGSVQLDDVGLLP</sequence>
<keyword evidence="8" id="KW-1185">Reference proteome</keyword>
<dbReference type="PANTHER" id="PTHR40079">
    <property type="entry name" value="MANNAN ENDO-1,4-BETA-MANNOSIDASE E-RELATED"/>
    <property type="match status" value="1"/>
</dbReference>
<dbReference type="GO" id="GO:0006080">
    <property type="term" value="P:substituted mannan metabolic process"/>
    <property type="evidence" value="ECO:0007669"/>
    <property type="project" value="InterPro"/>
</dbReference>
<evidence type="ECO:0000256" key="4">
    <source>
        <dbReference type="PROSITE-ProRule" id="PRU01100"/>
    </source>
</evidence>
<feature type="active site" description="Proton donor" evidence="4">
    <location>
        <position position="161"/>
    </location>
</feature>
<comment type="similarity">
    <text evidence="1 4">Belongs to the glycosyl hydrolase 26 family.</text>
</comment>
<evidence type="ECO:0000256" key="5">
    <source>
        <dbReference type="SAM" id="SignalP"/>
    </source>
</evidence>
<dbReference type="Gene3D" id="3.20.20.80">
    <property type="entry name" value="Glycosidases"/>
    <property type="match status" value="1"/>
</dbReference>
<keyword evidence="2 4" id="KW-0378">Hydrolase</keyword>
<dbReference type="SUPFAM" id="SSF49785">
    <property type="entry name" value="Galactose-binding domain-like"/>
    <property type="match status" value="1"/>
</dbReference>
<keyword evidence="3 4" id="KW-0326">Glycosidase</keyword>
<dbReference type="InterPro" id="IPR008979">
    <property type="entry name" value="Galactose-bd-like_sf"/>
</dbReference>
<dbReference type="GO" id="GO:0016985">
    <property type="term" value="F:mannan endo-1,4-beta-mannosidase activity"/>
    <property type="evidence" value="ECO:0007669"/>
    <property type="project" value="InterPro"/>
</dbReference>
<dbReference type="InterPro" id="IPR017853">
    <property type="entry name" value="GH"/>
</dbReference>
<dbReference type="PROSITE" id="PS51764">
    <property type="entry name" value="GH26"/>
    <property type="match status" value="1"/>
</dbReference>
<dbReference type="Proteomes" id="UP000192582">
    <property type="component" value="Unassembled WGS sequence"/>
</dbReference>